<dbReference type="SUPFAM" id="SSF56672">
    <property type="entry name" value="DNA/RNA polymerases"/>
    <property type="match status" value="1"/>
</dbReference>
<gene>
    <name evidence="3" type="primary">dinP</name>
    <name evidence="3" type="ORF">CSUB8521_1453</name>
</gene>
<dbReference type="GO" id="GO:0003887">
    <property type="term" value="F:DNA-directed DNA polymerase activity"/>
    <property type="evidence" value="ECO:0007669"/>
    <property type="project" value="TreeGrafter"/>
</dbReference>
<dbReference type="GO" id="GO:0009432">
    <property type="term" value="P:SOS response"/>
    <property type="evidence" value="ECO:0007669"/>
    <property type="project" value="TreeGrafter"/>
</dbReference>
<dbReference type="InterPro" id="IPR017961">
    <property type="entry name" value="DNA_pol_Y-fam_little_finger"/>
</dbReference>
<dbReference type="Gene3D" id="3.30.70.270">
    <property type="match status" value="1"/>
</dbReference>
<dbReference type="Proteomes" id="UP000031135">
    <property type="component" value="Chromosome"/>
</dbReference>
<sequence length="489" mass="56334">MQFYASIDLKSFYASAECVLRNLDPLTTNLIVADESRTDKTIILAVSPALKTYNIPGRLRLFEFKQKIHSINKERLKQTQKHHFKAKSFNTLELKNDLNLELDYIIAKPRMATYIEFSAKIYSIYLKYFDAKDIHVYSIDEVFIDLSSYLEKYKLSAYELLTKVLLDILHTSKITATAGIGTNLYLAKIAMDILAKRQKVDENGLLIAFLDEKLYRYKMWHHKPLKDFWRIGKGIALKLANFNIYTMGDLARFSLKHEALLYKHFGVNAELLIDHAWGIEACTMKDIKNYKSQNHSKVMAKVLPFAYENKQAMKVLKELVDHLVLELIQCDLKTNHITLDIQYDKSNLESSNFSNSYKGTIIKDSYGRAIPKNAHGSIPLENFTHSLKIINKKALELFHKISDKNLSIRKISLSLNNITDKAQENYQELNLFSDLNTILQEQNQLAKEEKLQKTRLQIMQKFGKNAIVKASSLDDETKEITSLIGGHHA</sequence>
<dbReference type="PROSITE" id="PS50173">
    <property type="entry name" value="UMUC"/>
    <property type="match status" value="1"/>
</dbReference>
<dbReference type="Gene3D" id="1.10.150.20">
    <property type="entry name" value="5' to 3' exonuclease, C-terminal subdomain"/>
    <property type="match status" value="1"/>
</dbReference>
<dbReference type="InterPro" id="IPR043128">
    <property type="entry name" value="Rev_trsase/Diguanyl_cyclase"/>
</dbReference>
<dbReference type="RefSeq" id="WP_039664449.1">
    <property type="nucleotide sequence ID" value="NZ_CP007772.1"/>
</dbReference>
<dbReference type="GO" id="GO:0006281">
    <property type="term" value="P:DNA repair"/>
    <property type="evidence" value="ECO:0007669"/>
    <property type="project" value="InterPro"/>
</dbReference>
<dbReference type="EMBL" id="CP007772">
    <property type="protein sequence ID" value="AJC91276.1"/>
    <property type="molecule type" value="Genomic_DNA"/>
</dbReference>
<feature type="domain" description="UmuC" evidence="2">
    <location>
        <begin position="4"/>
        <end position="232"/>
    </location>
</feature>
<dbReference type="InterPro" id="IPR043502">
    <property type="entry name" value="DNA/RNA_pol_sf"/>
</dbReference>
<reference evidence="3 4" key="1">
    <citation type="journal article" date="2014" name="Genome Biol. Evol.">
        <title>Comparative Genomics of the Campylobacter lari Group.</title>
        <authorList>
            <person name="Miller W.G."/>
            <person name="Yee E."/>
            <person name="Chapman M.H."/>
            <person name="Smith T.P."/>
            <person name="Bono J.L."/>
            <person name="Huynh S."/>
            <person name="Parker C.T."/>
            <person name="Vandamme P."/>
            <person name="Luong K."/>
            <person name="Korlach J."/>
        </authorList>
    </citation>
    <scope>NUCLEOTIDE SEQUENCE [LARGE SCALE GENOMIC DNA]</scope>
    <source>
        <strain evidence="3 4">LMG 24374</strain>
    </source>
</reference>
<dbReference type="KEGG" id="csm:CSUB8521_1453"/>
<proteinExistence type="inferred from homology"/>
<comment type="similarity">
    <text evidence="1">Belongs to the DNA polymerase type-Y family.</text>
</comment>
<protein>
    <submittedName>
        <fullName evidence="3">DNA polymerase IV</fullName>
    </submittedName>
</protein>
<dbReference type="AlphaFoldDB" id="A0A0A8HB20"/>
<organism evidence="3 4">
    <name type="scientific">Campylobacter subantarcticus LMG 24374</name>
    <dbReference type="NCBI Taxonomy" id="1388751"/>
    <lineage>
        <taxon>Bacteria</taxon>
        <taxon>Pseudomonadati</taxon>
        <taxon>Campylobacterota</taxon>
        <taxon>Epsilonproteobacteria</taxon>
        <taxon>Campylobacterales</taxon>
        <taxon>Campylobacteraceae</taxon>
        <taxon>Campylobacter</taxon>
    </lineage>
</organism>
<dbReference type="Gene3D" id="3.40.1170.60">
    <property type="match status" value="1"/>
</dbReference>
<dbReference type="Gene3D" id="3.30.1490.100">
    <property type="entry name" value="DNA polymerase, Y-family, little finger domain"/>
    <property type="match status" value="1"/>
</dbReference>
<dbReference type="PANTHER" id="PTHR11076:SF35">
    <property type="entry name" value="DNA REPAIR PROTEIN HOMOLOG YOBH"/>
    <property type="match status" value="1"/>
</dbReference>
<dbReference type="Pfam" id="PF00817">
    <property type="entry name" value="IMS"/>
    <property type="match status" value="1"/>
</dbReference>
<dbReference type="InterPro" id="IPR036775">
    <property type="entry name" value="DNA_pol_Y-fam_lit_finger_sf"/>
</dbReference>
<evidence type="ECO:0000313" key="3">
    <source>
        <dbReference type="EMBL" id="AJC91276.1"/>
    </source>
</evidence>
<accession>A0A0A8HB20</accession>
<dbReference type="GO" id="GO:0003684">
    <property type="term" value="F:damaged DNA binding"/>
    <property type="evidence" value="ECO:0007669"/>
    <property type="project" value="InterPro"/>
</dbReference>
<dbReference type="InterPro" id="IPR001126">
    <property type="entry name" value="UmuC"/>
</dbReference>
<dbReference type="HOGENOM" id="CLU_012348_5_1_7"/>
<evidence type="ECO:0000256" key="1">
    <source>
        <dbReference type="ARBA" id="ARBA00010945"/>
    </source>
</evidence>
<dbReference type="OrthoDB" id="9808813at2"/>
<dbReference type="PANTHER" id="PTHR11076">
    <property type="entry name" value="DNA REPAIR POLYMERASE UMUC / TRANSFERASE FAMILY MEMBER"/>
    <property type="match status" value="1"/>
</dbReference>
<evidence type="ECO:0000259" key="2">
    <source>
        <dbReference type="PROSITE" id="PS50173"/>
    </source>
</evidence>
<dbReference type="GO" id="GO:0005829">
    <property type="term" value="C:cytosol"/>
    <property type="evidence" value="ECO:0007669"/>
    <property type="project" value="TreeGrafter"/>
</dbReference>
<name>A0A0A8HB20_9BACT</name>
<evidence type="ECO:0000313" key="4">
    <source>
        <dbReference type="Proteomes" id="UP000031135"/>
    </source>
</evidence>
<dbReference type="Pfam" id="PF11799">
    <property type="entry name" value="IMS_C"/>
    <property type="match status" value="1"/>
</dbReference>
<dbReference type="InterPro" id="IPR050116">
    <property type="entry name" value="DNA_polymerase-Y"/>
</dbReference>
<dbReference type="GO" id="GO:0042276">
    <property type="term" value="P:error-prone translesion synthesis"/>
    <property type="evidence" value="ECO:0007669"/>
    <property type="project" value="TreeGrafter"/>
</dbReference>